<evidence type="ECO:0000256" key="2">
    <source>
        <dbReference type="SAM" id="Phobius"/>
    </source>
</evidence>
<keyword evidence="2" id="KW-0472">Membrane</keyword>
<dbReference type="Proteomes" id="UP000053201">
    <property type="component" value="Unassembled WGS sequence"/>
</dbReference>
<evidence type="ECO:0000313" key="4">
    <source>
        <dbReference type="Proteomes" id="UP000053201"/>
    </source>
</evidence>
<name>A0A0L0H7Q0_SPIPD</name>
<feature type="compositionally biased region" description="Low complexity" evidence="1">
    <location>
        <begin position="532"/>
        <end position="542"/>
    </location>
</feature>
<gene>
    <name evidence="3" type="ORF">SPPG_07759</name>
</gene>
<dbReference type="InParanoid" id="A0A0L0H7Q0"/>
<keyword evidence="2" id="KW-0812">Transmembrane</keyword>
<dbReference type="OrthoDB" id="2141979at2759"/>
<feature type="region of interest" description="Disordered" evidence="1">
    <location>
        <begin position="529"/>
        <end position="548"/>
    </location>
</feature>
<evidence type="ECO:0000313" key="3">
    <source>
        <dbReference type="EMBL" id="KNC96936.1"/>
    </source>
</evidence>
<dbReference type="EMBL" id="KQ257466">
    <property type="protein sequence ID" value="KNC96936.1"/>
    <property type="molecule type" value="Genomic_DNA"/>
</dbReference>
<feature type="region of interest" description="Disordered" evidence="1">
    <location>
        <begin position="341"/>
        <end position="372"/>
    </location>
</feature>
<proteinExistence type="predicted"/>
<dbReference type="RefSeq" id="XP_016604976.1">
    <property type="nucleotide sequence ID" value="XM_016755919.1"/>
</dbReference>
<feature type="compositionally biased region" description="Low complexity" evidence="1">
    <location>
        <begin position="147"/>
        <end position="159"/>
    </location>
</feature>
<reference evidence="3 4" key="1">
    <citation type="submission" date="2009-08" db="EMBL/GenBank/DDBJ databases">
        <title>The Genome Sequence of Spizellomyces punctatus strain DAOM BR117.</title>
        <authorList>
            <consortium name="The Broad Institute Genome Sequencing Platform"/>
            <person name="Russ C."/>
            <person name="Cuomo C."/>
            <person name="Shea T."/>
            <person name="Young S.K."/>
            <person name="Zeng Q."/>
            <person name="Koehrsen M."/>
            <person name="Haas B."/>
            <person name="Borodovsky M."/>
            <person name="Guigo R."/>
            <person name="Alvarado L."/>
            <person name="Berlin A."/>
            <person name="Bochicchio J."/>
            <person name="Borenstein D."/>
            <person name="Chapman S."/>
            <person name="Chen Z."/>
            <person name="Engels R."/>
            <person name="Freedman E."/>
            <person name="Gellesch M."/>
            <person name="Goldberg J."/>
            <person name="Griggs A."/>
            <person name="Gujja S."/>
            <person name="Heiman D."/>
            <person name="Hepburn T."/>
            <person name="Howarth C."/>
            <person name="Jen D."/>
            <person name="Larson L."/>
            <person name="Lewis B."/>
            <person name="Mehta T."/>
            <person name="Park D."/>
            <person name="Pearson M."/>
            <person name="Roberts A."/>
            <person name="Saif S."/>
            <person name="Shenoy N."/>
            <person name="Sisk P."/>
            <person name="Stolte C."/>
            <person name="Sykes S."/>
            <person name="Thomson T."/>
            <person name="Walk T."/>
            <person name="White J."/>
            <person name="Yandava C."/>
            <person name="Burger G."/>
            <person name="Gray M.W."/>
            <person name="Holland P.W.H."/>
            <person name="King N."/>
            <person name="Lang F.B.F."/>
            <person name="Roger A.J."/>
            <person name="Ruiz-Trillo I."/>
            <person name="Lander E."/>
            <person name="Nusbaum C."/>
        </authorList>
    </citation>
    <scope>NUCLEOTIDE SEQUENCE [LARGE SCALE GENOMIC DNA]</scope>
    <source>
        <strain evidence="3 4">DAOM BR117</strain>
    </source>
</reference>
<dbReference type="GeneID" id="27690956"/>
<dbReference type="AlphaFoldDB" id="A0A0L0H7Q0"/>
<evidence type="ECO:0000256" key="1">
    <source>
        <dbReference type="SAM" id="MobiDB-lite"/>
    </source>
</evidence>
<keyword evidence="2" id="KW-1133">Transmembrane helix</keyword>
<keyword evidence="4" id="KW-1185">Reference proteome</keyword>
<feature type="transmembrane region" description="Helical" evidence="2">
    <location>
        <begin position="217"/>
        <end position="240"/>
    </location>
</feature>
<dbReference type="VEuPathDB" id="FungiDB:SPPG_07759"/>
<feature type="region of interest" description="Disordered" evidence="1">
    <location>
        <begin position="120"/>
        <end position="159"/>
    </location>
</feature>
<protein>
    <submittedName>
        <fullName evidence="3">Uncharacterized protein</fullName>
    </submittedName>
</protein>
<sequence length="548" mass="58033">MPLPSEDVLCLKPRQLVPVVPAPITSPKPVDCTLSCLQTAISDVRDQSSRRREQGREVDESNAAVCGDAMGQVFFERCLIWSGARCLNVLAGVSGSSRVSNQFAVQCAGVISSVPVVSSLPQAPSNSAPSPPVLSTPSNPVRDPTMTPTVLPSPSTTPSSLSISPILPSLSTLPSLTVISSATSASVSTTAVIATSTATPASTVVAGDSSQSSGPNVIAVTIAGVTTGLLLVGLVILGVFMHRRSHRRRILLLGEGAHSLIAKHPPVPEKDHHIPMEERNLELAVISNYNPEGPRNSAQDIKTPRPEKALSASSSRFSWWNGRFSDTNSWRKSNFIASYARSNSSNGQDEQTKTEEQRRRKVSTSEESGTPITKTWESRHWAEISVDISDTVAVWGILQDDWAFGMIGSPSDTAAPLACGFLPLTSLGSTPANAPVLGFTRQAALSAPTRLTSLGGGPDTYLIPKRDFCLRALASGLLTGAERQIWATELDAIVIKIDGLVGAGAGPFRGKHVEGKGKQEGKLRRLVKGIRSSGDSSDSTVSIPKDQW</sequence>
<accession>A0A0L0H7Q0</accession>
<organism evidence="3 4">
    <name type="scientific">Spizellomyces punctatus (strain DAOM BR117)</name>
    <dbReference type="NCBI Taxonomy" id="645134"/>
    <lineage>
        <taxon>Eukaryota</taxon>
        <taxon>Fungi</taxon>
        <taxon>Fungi incertae sedis</taxon>
        <taxon>Chytridiomycota</taxon>
        <taxon>Chytridiomycota incertae sedis</taxon>
        <taxon>Chytridiomycetes</taxon>
        <taxon>Spizellomycetales</taxon>
        <taxon>Spizellomycetaceae</taxon>
        <taxon>Spizellomyces</taxon>
    </lineage>
</organism>